<sequence length="210" mass="23564">MPDNATGCPLQARSEQGVPAQLRHYTRQHARQNDQLCRNHRTLLNTPQVPCAPLAAPLIQPSPQPPAHFPHSMFQDPRGFLLPRFVNVGRHLMAATVTPLPTSKNLQESGHSLRRQRERRKKRKADLDVVDRLRCGNHIRLLCPSLSITITRRMDANPALAISFRTRLADMPIFSNLMNCKRSTSAAICGFLRISKPPAAASFLLYPATR</sequence>
<keyword evidence="3" id="KW-1185">Reference proteome</keyword>
<name>A0A1H8NBZ5_9RHOB</name>
<gene>
    <name evidence="2" type="ORF">SAMN05216227_10774</name>
</gene>
<proteinExistence type="predicted"/>
<evidence type="ECO:0000313" key="3">
    <source>
        <dbReference type="Proteomes" id="UP000183002"/>
    </source>
</evidence>
<accession>A0A1H8NBZ5</accession>
<reference evidence="2 3" key="1">
    <citation type="submission" date="2016-10" db="EMBL/GenBank/DDBJ databases">
        <authorList>
            <person name="de Groot N.N."/>
        </authorList>
    </citation>
    <scope>NUCLEOTIDE SEQUENCE [LARGE SCALE GENOMIC DNA]</scope>
    <source>
        <strain evidence="2 3">CGMCC 1.10836</strain>
    </source>
</reference>
<dbReference type="Proteomes" id="UP000183002">
    <property type="component" value="Unassembled WGS sequence"/>
</dbReference>
<organism evidence="2 3">
    <name type="scientific">Pseudorhodobacter antarcticus</name>
    <dbReference type="NCBI Taxonomy" id="1077947"/>
    <lineage>
        <taxon>Bacteria</taxon>
        <taxon>Pseudomonadati</taxon>
        <taxon>Pseudomonadota</taxon>
        <taxon>Alphaproteobacteria</taxon>
        <taxon>Rhodobacterales</taxon>
        <taxon>Paracoccaceae</taxon>
        <taxon>Pseudorhodobacter</taxon>
    </lineage>
</organism>
<dbReference type="AlphaFoldDB" id="A0A1H8NBZ5"/>
<evidence type="ECO:0000313" key="2">
    <source>
        <dbReference type="EMBL" id="SEO27107.1"/>
    </source>
</evidence>
<protein>
    <submittedName>
        <fullName evidence="2">Uncharacterized protein</fullName>
    </submittedName>
</protein>
<dbReference type="EMBL" id="FOCO01000077">
    <property type="protein sequence ID" value="SEO27107.1"/>
    <property type="molecule type" value="Genomic_DNA"/>
</dbReference>
<evidence type="ECO:0000256" key="1">
    <source>
        <dbReference type="SAM" id="MobiDB-lite"/>
    </source>
</evidence>
<feature type="region of interest" description="Disordered" evidence="1">
    <location>
        <begin position="99"/>
        <end position="121"/>
    </location>
</feature>
<feature type="compositionally biased region" description="Polar residues" evidence="1">
    <location>
        <begin position="99"/>
        <end position="110"/>
    </location>
</feature>
<feature type="compositionally biased region" description="Basic residues" evidence="1">
    <location>
        <begin position="112"/>
        <end position="121"/>
    </location>
</feature>